<dbReference type="PANTHER" id="PTHR30053">
    <property type="entry name" value="ELONGATION FACTOR P"/>
    <property type="match status" value="1"/>
</dbReference>
<dbReference type="GO" id="GO:0003746">
    <property type="term" value="F:translation elongation factor activity"/>
    <property type="evidence" value="ECO:0007669"/>
    <property type="project" value="UniProtKB-UniRule"/>
</dbReference>
<protein>
    <recommendedName>
        <fullName evidence="8 9">Elongation factor P</fullName>
        <shortName evidence="8">EF-P</shortName>
    </recommendedName>
</protein>
<evidence type="ECO:0000256" key="2">
    <source>
        <dbReference type="ARBA" id="ARBA00004815"/>
    </source>
</evidence>
<evidence type="ECO:0000256" key="3">
    <source>
        <dbReference type="ARBA" id="ARBA00009479"/>
    </source>
</evidence>
<dbReference type="FunFam" id="2.40.50.140:FF:000004">
    <property type="entry name" value="Elongation factor P"/>
    <property type="match status" value="1"/>
</dbReference>
<evidence type="ECO:0000256" key="6">
    <source>
        <dbReference type="ARBA" id="ARBA00022917"/>
    </source>
</evidence>
<dbReference type="UniPathway" id="UPA00345"/>
<evidence type="ECO:0000256" key="9">
    <source>
        <dbReference type="NCBIfam" id="TIGR00038"/>
    </source>
</evidence>
<evidence type="ECO:0000256" key="10">
    <source>
        <dbReference type="RuleBase" id="RU004389"/>
    </source>
</evidence>
<evidence type="ECO:0000259" key="11">
    <source>
        <dbReference type="SMART" id="SM00841"/>
    </source>
</evidence>
<dbReference type="InterPro" id="IPR014722">
    <property type="entry name" value="Rib_uL2_dom2"/>
</dbReference>
<reference evidence="13 14" key="1">
    <citation type="submission" date="2019-09" db="EMBL/GenBank/DDBJ databases">
        <title>Vibrio Fortis S7-72.</title>
        <authorList>
            <person name="Das S.K."/>
        </authorList>
    </citation>
    <scope>NUCLEOTIDE SEQUENCE [LARGE SCALE GENOMIC DNA]</scope>
    <source>
        <strain evidence="13 14">S7-72</strain>
    </source>
</reference>
<dbReference type="Proteomes" id="UP000326687">
    <property type="component" value="Unassembled WGS sequence"/>
</dbReference>
<dbReference type="InterPro" id="IPR015365">
    <property type="entry name" value="Elong-fact-P_C"/>
</dbReference>
<dbReference type="PIRSF" id="PIRSF005901">
    <property type="entry name" value="EF-P"/>
    <property type="match status" value="1"/>
</dbReference>
<dbReference type="GO" id="GO:0005829">
    <property type="term" value="C:cytosol"/>
    <property type="evidence" value="ECO:0007669"/>
    <property type="project" value="UniProtKB-ARBA"/>
</dbReference>
<keyword evidence="6 8" id="KW-0648">Protein biosynthesis</keyword>
<dbReference type="InterPro" id="IPR011768">
    <property type="entry name" value="Transl_elongation_fac_P"/>
</dbReference>
<evidence type="ECO:0000313" key="14">
    <source>
        <dbReference type="Proteomes" id="UP000326687"/>
    </source>
</evidence>
<dbReference type="InterPro" id="IPR013852">
    <property type="entry name" value="Transl_elong_P/YeiP_CS"/>
</dbReference>
<feature type="modified residue" description="N6-(3,6-diaminohexanoyl)-5-hydroxylysine" evidence="8">
    <location>
        <position position="34"/>
    </location>
</feature>
<evidence type="ECO:0000259" key="12">
    <source>
        <dbReference type="SMART" id="SM01185"/>
    </source>
</evidence>
<dbReference type="InterPro" id="IPR020599">
    <property type="entry name" value="Transl_elong_fac_P/YeiP"/>
</dbReference>
<dbReference type="InterPro" id="IPR012340">
    <property type="entry name" value="NA-bd_OB-fold"/>
</dbReference>
<dbReference type="FunFam" id="2.40.50.140:FF:000009">
    <property type="entry name" value="Elongation factor P"/>
    <property type="match status" value="1"/>
</dbReference>
<dbReference type="GO" id="GO:0043043">
    <property type="term" value="P:peptide biosynthetic process"/>
    <property type="evidence" value="ECO:0007669"/>
    <property type="project" value="InterPro"/>
</dbReference>
<dbReference type="CDD" id="cd05794">
    <property type="entry name" value="S1_EF-P_repeat_2"/>
    <property type="match status" value="1"/>
</dbReference>
<dbReference type="SMART" id="SM01185">
    <property type="entry name" value="EFP"/>
    <property type="match status" value="1"/>
</dbReference>
<dbReference type="CDD" id="cd04470">
    <property type="entry name" value="S1_EF-P_repeat_1"/>
    <property type="match status" value="1"/>
</dbReference>
<keyword evidence="7 8" id="KW-0379">Hydroxylation</keyword>
<comment type="caution">
    <text evidence="13">The sequence shown here is derived from an EMBL/GenBank/DDBJ whole genome shotgun (WGS) entry which is preliminary data.</text>
</comment>
<dbReference type="PANTHER" id="PTHR30053:SF12">
    <property type="entry name" value="ELONGATION FACTOR P (EF-P) FAMILY PROTEIN"/>
    <property type="match status" value="1"/>
</dbReference>
<dbReference type="RefSeq" id="WP_150896178.1">
    <property type="nucleotide sequence ID" value="NZ_VXDD01000002.1"/>
</dbReference>
<dbReference type="HAMAP" id="MF_00141">
    <property type="entry name" value="EF_P"/>
    <property type="match status" value="1"/>
</dbReference>
<evidence type="ECO:0000256" key="4">
    <source>
        <dbReference type="ARBA" id="ARBA00022490"/>
    </source>
</evidence>
<organism evidence="13 14">
    <name type="scientific">Vibrio fortis</name>
    <dbReference type="NCBI Taxonomy" id="212667"/>
    <lineage>
        <taxon>Bacteria</taxon>
        <taxon>Pseudomonadati</taxon>
        <taxon>Pseudomonadota</taxon>
        <taxon>Gammaproteobacteria</taxon>
        <taxon>Vibrionales</taxon>
        <taxon>Vibrionaceae</taxon>
        <taxon>Vibrio</taxon>
    </lineage>
</organism>
<evidence type="ECO:0000256" key="8">
    <source>
        <dbReference type="HAMAP-Rule" id="MF_00141"/>
    </source>
</evidence>
<feature type="domain" description="Translation elongation factor P/YeiP central" evidence="12">
    <location>
        <begin position="69"/>
        <end position="123"/>
    </location>
</feature>
<dbReference type="Pfam" id="PF01132">
    <property type="entry name" value="EFP"/>
    <property type="match status" value="1"/>
</dbReference>
<dbReference type="InterPro" id="IPR013185">
    <property type="entry name" value="Transl_elong_KOW-like"/>
</dbReference>
<dbReference type="InterPro" id="IPR001059">
    <property type="entry name" value="Transl_elong_P/YeiP_cen"/>
</dbReference>
<dbReference type="EMBL" id="VXDD01000002">
    <property type="protein sequence ID" value="KAB0302273.1"/>
    <property type="molecule type" value="Genomic_DNA"/>
</dbReference>
<keyword evidence="5 8" id="KW-0251">Elongation factor</keyword>
<evidence type="ECO:0000256" key="7">
    <source>
        <dbReference type="ARBA" id="ARBA00023278"/>
    </source>
</evidence>
<dbReference type="FunFam" id="2.30.30.30:FF:000003">
    <property type="entry name" value="Elongation factor P"/>
    <property type="match status" value="1"/>
</dbReference>
<dbReference type="SUPFAM" id="SSF50104">
    <property type="entry name" value="Translation proteins SH3-like domain"/>
    <property type="match status" value="1"/>
</dbReference>
<evidence type="ECO:0000256" key="1">
    <source>
        <dbReference type="ARBA" id="ARBA00004496"/>
    </source>
</evidence>
<dbReference type="NCBIfam" id="TIGR00038">
    <property type="entry name" value="efp"/>
    <property type="match status" value="1"/>
</dbReference>
<dbReference type="AlphaFoldDB" id="A0A5N3S8T9"/>
<keyword evidence="4 8" id="KW-0963">Cytoplasm</keyword>
<sequence length="188" mass="20528">MASVSTNEFKGGLKFMMDNEPCSIIENEYVKPGKGQAFNRVKLRKLLSGKVLEKTFKSGDTVELADVVDVDLGYLYSDGEFFHFMNNETFEQIAADAKAVGETAKWLVENDVCTLTLWNDNPITVTPPNFVEIEVTDTDPGLKGDTQGTGGKPATLATGAVVRVPLFIAIGEVVRVDTRTGEYVGRVK</sequence>
<name>A0A5N3S8T9_9VIBR</name>
<dbReference type="Pfam" id="PF09285">
    <property type="entry name" value="Elong-fact-P_C"/>
    <property type="match status" value="1"/>
</dbReference>
<dbReference type="NCBIfam" id="NF001810">
    <property type="entry name" value="PRK00529.1"/>
    <property type="match status" value="1"/>
</dbReference>
<dbReference type="InterPro" id="IPR008991">
    <property type="entry name" value="Translation_prot_SH3-like_sf"/>
</dbReference>
<feature type="domain" description="Elongation factor P C-terminal" evidence="11">
    <location>
        <begin position="131"/>
        <end position="186"/>
    </location>
</feature>
<dbReference type="Gene3D" id="2.30.30.30">
    <property type="match status" value="1"/>
</dbReference>
<dbReference type="SMART" id="SM00841">
    <property type="entry name" value="Elong-fact-P_C"/>
    <property type="match status" value="1"/>
</dbReference>
<comment type="pathway">
    <text evidence="2 8">Protein biosynthesis; polypeptide chain elongation.</text>
</comment>
<comment type="similarity">
    <text evidence="3 8 10">Belongs to the elongation factor P family.</text>
</comment>
<accession>A0A5N3S8T9</accession>
<dbReference type="SUPFAM" id="SSF50249">
    <property type="entry name" value="Nucleic acid-binding proteins"/>
    <property type="match status" value="2"/>
</dbReference>
<evidence type="ECO:0000256" key="5">
    <source>
        <dbReference type="ARBA" id="ARBA00022768"/>
    </source>
</evidence>
<dbReference type="Pfam" id="PF08207">
    <property type="entry name" value="EFP_N"/>
    <property type="match status" value="1"/>
</dbReference>
<gene>
    <name evidence="8 13" type="primary">efp</name>
    <name evidence="13" type="ORF">F2Z80_14570</name>
</gene>
<comment type="function">
    <text evidence="8">Involved in peptide bond synthesis. Alleviates ribosome stalling that occurs when 3 or more consecutive Pro residues or the sequence PPG is present in a protein, possibly by augmenting the peptidyl transferase activity of the ribosome. Modification of Lys-34 is required for alleviation.</text>
</comment>
<evidence type="ECO:0000313" key="13">
    <source>
        <dbReference type="EMBL" id="KAB0302273.1"/>
    </source>
</evidence>
<proteinExistence type="inferred from homology"/>
<comment type="PTM">
    <text evidence="8">May be beta-lysylated on the epsilon-amino group of Lys-34 by the combined action of EpmA and EpmB, and then hydroxylated on the C5 position of the same residue by EpmC (if this protein is present). Lysylation is critical for the stimulatory effect of EF-P on peptide-bond formation. The lysylation moiety may extend toward the peptidyltransferase center and stabilize the terminal 3-CCA end of the tRNA. Hydroxylation of the C5 position on Lys-34 may allow additional potential stabilizing hydrogen-bond interactions with the P-tRNA.</text>
</comment>
<dbReference type="PROSITE" id="PS01275">
    <property type="entry name" value="EFP"/>
    <property type="match status" value="1"/>
</dbReference>
<dbReference type="Gene3D" id="2.40.50.140">
    <property type="entry name" value="Nucleic acid-binding proteins"/>
    <property type="match status" value="2"/>
</dbReference>
<comment type="subcellular location">
    <subcellularLocation>
        <location evidence="1 8">Cytoplasm</location>
    </subcellularLocation>
</comment>